<comment type="caution">
    <text evidence="1">The sequence shown here is derived from an EMBL/GenBank/DDBJ whole genome shotgun (WGS) entry which is preliminary data.</text>
</comment>
<feature type="non-terminal residue" evidence="1">
    <location>
        <position position="1"/>
    </location>
</feature>
<reference evidence="1" key="1">
    <citation type="submission" date="2022-07" db="EMBL/GenBank/DDBJ databases">
        <title>Phylogenomic reconstructions and comparative analyses of Kickxellomycotina fungi.</title>
        <authorList>
            <person name="Reynolds N.K."/>
            <person name="Stajich J.E."/>
            <person name="Barry K."/>
            <person name="Grigoriev I.V."/>
            <person name="Crous P."/>
            <person name="Smith M.E."/>
        </authorList>
    </citation>
    <scope>NUCLEOTIDE SEQUENCE</scope>
    <source>
        <strain evidence="1">Benny 63K</strain>
    </source>
</reference>
<name>A0ACC1IG91_9FUNG</name>
<evidence type="ECO:0000313" key="1">
    <source>
        <dbReference type="EMBL" id="KAJ1892425.1"/>
    </source>
</evidence>
<gene>
    <name evidence="1" type="ORF">LPJ66_006349</name>
</gene>
<organism evidence="1 2">
    <name type="scientific">Kickxella alabastrina</name>
    <dbReference type="NCBI Taxonomy" id="61397"/>
    <lineage>
        <taxon>Eukaryota</taxon>
        <taxon>Fungi</taxon>
        <taxon>Fungi incertae sedis</taxon>
        <taxon>Zoopagomycota</taxon>
        <taxon>Kickxellomycotina</taxon>
        <taxon>Kickxellomycetes</taxon>
        <taxon>Kickxellales</taxon>
        <taxon>Kickxellaceae</taxon>
        <taxon>Kickxella</taxon>
    </lineage>
</organism>
<dbReference type="EMBL" id="JANBPG010000997">
    <property type="protein sequence ID" value="KAJ1892425.1"/>
    <property type="molecule type" value="Genomic_DNA"/>
</dbReference>
<accession>A0ACC1IG91</accession>
<sequence length="60" mass="6642">TNTMTESSTETESLTETESSTETETEDTSNIYSETSSDPVYKCSEVTITYARPRIYTGSV</sequence>
<evidence type="ECO:0000313" key="2">
    <source>
        <dbReference type="Proteomes" id="UP001150581"/>
    </source>
</evidence>
<keyword evidence="2" id="KW-1185">Reference proteome</keyword>
<protein>
    <submittedName>
        <fullName evidence="1">Uncharacterized protein</fullName>
    </submittedName>
</protein>
<proteinExistence type="predicted"/>
<dbReference type="Proteomes" id="UP001150581">
    <property type="component" value="Unassembled WGS sequence"/>
</dbReference>